<organism evidence="2 3">
    <name type="scientific">Plasmodium vivax</name>
    <name type="common">malaria parasite P. vivax</name>
    <dbReference type="NCBI Taxonomy" id="5855"/>
    <lineage>
        <taxon>Eukaryota</taxon>
        <taxon>Sar</taxon>
        <taxon>Alveolata</taxon>
        <taxon>Apicomplexa</taxon>
        <taxon>Aconoidasida</taxon>
        <taxon>Haemosporida</taxon>
        <taxon>Plasmodiidae</taxon>
        <taxon>Plasmodium</taxon>
        <taxon>Plasmodium (Plasmodium)</taxon>
    </lineage>
</organism>
<evidence type="ECO:0000313" key="2">
    <source>
        <dbReference type="EMBL" id="CAG9472741.1"/>
    </source>
</evidence>
<accession>A0A8S4H6G9</accession>
<reference evidence="2" key="1">
    <citation type="submission" date="2021-09" db="EMBL/GenBank/DDBJ databases">
        <authorList>
            <consortium name="Pathogen Informatics"/>
        </authorList>
    </citation>
    <scope>NUCLEOTIDE SEQUENCE</scope>
    <source>
        <strain evidence="2">PvW1</strain>
    </source>
</reference>
<protein>
    <submittedName>
        <fullName evidence="2">(malaria parasite P. vivax) hypothetical protein</fullName>
    </submittedName>
</protein>
<dbReference type="Pfam" id="PF05795">
    <property type="entry name" value="Plasmodium_Vir"/>
    <property type="match status" value="1"/>
</dbReference>
<sequence length="338" mass="39173">MDPSHDEDYYDIVHLFPTGEDRLDITNINDNVEYLVECNSIAPRQNIYLDSDLSFISDCSKIATYVKNYYSKLSIEKESDRCKYLNYSINDIVKNDENQKYNKEKFVQAYSGLAKRLNKCESDIKVIEVSVLEKVKELSNIYYEFDKYLKVINKNETTDCQGLPNIVQLYLNDENRCKGAMDKFCNAVEKFKNYYHLKISEAKCKNAVYTLESPLSLDHNKHLSFEEGQKREDRAEELEEGSRGQVMSDFTPNQEDFPEMGQSKSTITTASSIILVMSSASFILYKFTPLGTWLRPLVQRKNKKTISMYDEALRFNNNSSFQTNDSGNAEFNLQYHSS</sequence>
<evidence type="ECO:0000313" key="3">
    <source>
        <dbReference type="Proteomes" id="UP000779233"/>
    </source>
</evidence>
<dbReference type="InterPro" id="IPR008780">
    <property type="entry name" value="Plasmodium_Vir"/>
</dbReference>
<dbReference type="VEuPathDB" id="PlasmoDB:PVPAM_060038200"/>
<name>A0A8S4H6G9_PLAVI</name>
<gene>
    <name evidence="2" type="ORF">PVW1_140086800</name>
</gene>
<dbReference type="Proteomes" id="UP000779233">
    <property type="component" value="Unassembled WGS sequence"/>
</dbReference>
<feature type="compositionally biased region" description="Basic and acidic residues" evidence="1">
    <location>
        <begin position="222"/>
        <end position="234"/>
    </location>
</feature>
<dbReference type="EMBL" id="CAJZCX010000003">
    <property type="protein sequence ID" value="CAG9472741.1"/>
    <property type="molecule type" value="Genomic_DNA"/>
</dbReference>
<dbReference type="AlphaFoldDB" id="A0A8S4H6G9"/>
<comment type="caution">
    <text evidence="2">The sequence shown here is derived from an EMBL/GenBank/DDBJ whole genome shotgun (WGS) entry which is preliminary data.</text>
</comment>
<feature type="region of interest" description="Disordered" evidence="1">
    <location>
        <begin position="222"/>
        <end position="263"/>
    </location>
</feature>
<evidence type="ECO:0000256" key="1">
    <source>
        <dbReference type="SAM" id="MobiDB-lite"/>
    </source>
</evidence>
<proteinExistence type="predicted"/>